<dbReference type="EMBL" id="WLVL01000037">
    <property type="protein sequence ID" value="MTB72215.1"/>
    <property type="molecule type" value="Genomic_DNA"/>
</dbReference>
<evidence type="ECO:0000313" key="3">
    <source>
        <dbReference type="Proteomes" id="UP000431092"/>
    </source>
</evidence>
<dbReference type="GO" id="GO:0003871">
    <property type="term" value="F:5-methyltetrahydropteroyltriglutamate-homocysteine S-methyltransferase activity"/>
    <property type="evidence" value="ECO:0007669"/>
    <property type="project" value="InterPro"/>
</dbReference>
<dbReference type="InterPro" id="IPR038071">
    <property type="entry name" value="UROD/MetE-like_sf"/>
</dbReference>
<dbReference type="Pfam" id="PF01717">
    <property type="entry name" value="Meth_synt_2"/>
    <property type="match status" value="1"/>
</dbReference>
<name>A0A6I3IKL2_9MICO</name>
<accession>A0A6I3IKL2</accession>
<dbReference type="GO" id="GO:0008270">
    <property type="term" value="F:zinc ion binding"/>
    <property type="evidence" value="ECO:0007669"/>
    <property type="project" value="InterPro"/>
</dbReference>
<dbReference type="SUPFAM" id="SSF51726">
    <property type="entry name" value="UROD/MetE-like"/>
    <property type="match status" value="1"/>
</dbReference>
<comment type="caution">
    <text evidence="2">The sequence shown here is derived from an EMBL/GenBank/DDBJ whole genome shotgun (WGS) entry which is preliminary data.</text>
</comment>
<dbReference type="AlphaFoldDB" id="A0A6I3IKL2"/>
<protein>
    <submittedName>
        <fullName evidence="2">Methionine synthase</fullName>
    </submittedName>
</protein>
<dbReference type="Gene3D" id="3.20.20.210">
    <property type="match status" value="1"/>
</dbReference>
<feature type="domain" description="Cobalamin-independent methionine synthase MetE C-terminal/archaeal" evidence="1">
    <location>
        <begin position="5"/>
        <end position="320"/>
    </location>
</feature>
<dbReference type="GO" id="GO:0009086">
    <property type="term" value="P:methionine biosynthetic process"/>
    <property type="evidence" value="ECO:0007669"/>
    <property type="project" value="InterPro"/>
</dbReference>
<reference evidence="2 3" key="1">
    <citation type="submission" date="2019-11" db="EMBL/GenBank/DDBJ databases">
        <title>Whole genome sequencing identifies a novel species of the genus Arsenicicoccus isolated from human blood.</title>
        <authorList>
            <person name="Jeong J.H."/>
            <person name="Kweon O.J."/>
            <person name="Kim H.R."/>
            <person name="Kim T.-H."/>
            <person name="Ha S.-M."/>
            <person name="Lee M.-K."/>
        </authorList>
    </citation>
    <scope>NUCLEOTIDE SEQUENCE [LARGE SCALE GENOMIC DNA]</scope>
    <source>
        <strain evidence="2 3">MKL-02</strain>
    </source>
</reference>
<sequence length="328" mass="34413">MTRATGMGSWPGTDVRETQRGVRELFAEHGLPYLPELPDRGPGADMIGRAAALLVDLHVDLQPMGWRFVDRPGRDAERARTWWRQDLDELAETFDGYEGELKVQVAGPWTLAASVWLHRGERSVVDPGAVRDLAGSLAEGIRGHVAEAERLVPGARVVLQLDEPSLPGLLAGRLPTASGFGRIPAVDSYVAANLVGEVLQAAGDRHTAVHCCAKGTPLAMLRTTGASALAVDATVLGPKGWESLAATLESGTDVWLGSYASASPLPTVAAVHDGLVRRWHELGLAAADLAEVTVSPACGLAGLSPSDAVAAQRLAVQVAEAVTETALG</sequence>
<gene>
    <name evidence="2" type="ORF">GGG17_09585</name>
</gene>
<evidence type="ECO:0000259" key="1">
    <source>
        <dbReference type="Pfam" id="PF01717"/>
    </source>
</evidence>
<keyword evidence="3" id="KW-1185">Reference proteome</keyword>
<evidence type="ECO:0000313" key="2">
    <source>
        <dbReference type="EMBL" id="MTB72215.1"/>
    </source>
</evidence>
<dbReference type="RefSeq" id="WP_311966568.1">
    <property type="nucleotide sequence ID" value="NZ_WLVL01000037.1"/>
</dbReference>
<dbReference type="Proteomes" id="UP000431092">
    <property type="component" value="Unassembled WGS sequence"/>
</dbReference>
<proteinExistence type="predicted"/>
<organism evidence="2 3">
    <name type="scientific">Arsenicicoccus cauae</name>
    <dbReference type="NCBI Taxonomy" id="2663847"/>
    <lineage>
        <taxon>Bacteria</taxon>
        <taxon>Bacillati</taxon>
        <taxon>Actinomycetota</taxon>
        <taxon>Actinomycetes</taxon>
        <taxon>Micrococcales</taxon>
        <taxon>Intrasporangiaceae</taxon>
        <taxon>Arsenicicoccus</taxon>
    </lineage>
</organism>
<dbReference type="InterPro" id="IPR002629">
    <property type="entry name" value="Met_Synth_C/arc"/>
</dbReference>